<dbReference type="PROSITE" id="PS51192">
    <property type="entry name" value="HELICASE_ATP_BIND_1"/>
    <property type="match status" value="1"/>
</dbReference>
<feature type="domain" description="Helicase C-terminal" evidence="7">
    <location>
        <begin position="388"/>
        <end position="572"/>
    </location>
</feature>
<dbReference type="PANTHER" id="PTHR47961">
    <property type="entry name" value="DNA POLYMERASE THETA, PUTATIVE (AFU_ORTHOLOGUE AFUA_1G05260)-RELATED"/>
    <property type="match status" value="1"/>
</dbReference>
<dbReference type="InterPro" id="IPR050474">
    <property type="entry name" value="Hel308_SKI2-like"/>
</dbReference>
<comment type="caution">
    <text evidence="8">The sequence shown here is derived from an EMBL/GenBank/DDBJ whole genome shotgun (WGS) entry which is preliminary data.</text>
</comment>
<feature type="region of interest" description="Disordered" evidence="5">
    <location>
        <begin position="1"/>
        <end position="20"/>
    </location>
</feature>
<dbReference type="SUPFAM" id="SSF52540">
    <property type="entry name" value="P-loop containing nucleoside triphosphate hydrolases"/>
    <property type="match status" value="1"/>
</dbReference>
<name>A0A8J6BA40_9EUKA</name>
<keyword evidence="2" id="KW-0378">Hydrolase</keyword>
<dbReference type="CDD" id="cd18795">
    <property type="entry name" value="SF2_C_Ski2"/>
    <property type="match status" value="1"/>
</dbReference>
<dbReference type="InterPro" id="IPR001650">
    <property type="entry name" value="Helicase_C-like"/>
</dbReference>
<dbReference type="GO" id="GO:0005524">
    <property type="term" value="F:ATP binding"/>
    <property type="evidence" value="ECO:0007669"/>
    <property type="project" value="UniProtKB-KW"/>
</dbReference>
<keyword evidence="4" id="KW-0067">ATP-binding</keyword>
<dbReference type="GO" id="GO:0004386">
    <property type="term" value="F:helicase activity"/>
    <property type="evidence" value="ECO:0007669"/>
    <property type="project" value="UniProtKB-KW"/>
</dbReference>
<keyword evidence="9" id="KW-1185">Reference proteome</keyword>
<evidence type="ECO:0000313" key="9">
    <source>
        <dbReference type="Proteomes" id="UP000717585"/>
    </source>
</evidence>
<dbReference type="Pfam" id="PF00271">
    <property type="entry name" value="Helicase_C"/>
    <property type="match status" value="1"/>
</dbReference>
<dbReference type="PANTHER" id="PTHR47961:SF6">
    <property type="entry name" value="DNA-DIRECTED DNA POLYMERASE"/>
    <property type="match status" value="1"/>
</dbReference>
<dbReference type="Pfam" id="PF00270">
    <property type="entry name" value="DEAD"/>
    <property type="match status" value="1"/>
</dbReference>
<dbReference type="EMBL" id="JAHDYR010000025">
    <property type="protein sequence ID" value="KAG9393117.1"/>
    <property type="molecule type" value="Genomic_DNA"/>
</dbReference>
<proteinExistence type="predicted"/>
<sequence>MEEELDVDETQQEETVEQPHNELEDMEAINAASELHTMELPTLTDAPITLPCSLELPATAEPFPTPTWLSLARFYPKAQSIAPPNPARVHYFPWAPIPAPIPLTEPAFFDDEDILVPTAPSAYIQAKQAGEQLSLTFNIPATLPRTAPRPACPCPGPPYGLPARVFSTLTHDQPLYPWQTECLKAAMETMDNFLYTSPTGSGKSLVADTLALHALAQGVCVIYIAPFVSLVQERADTVRPACAAMDVPAEPLFGPKVIKSAPRSPTLIVCTPEKAVAVLDSWPRGAPTIGLVVVDEVHVVGDGRRGALLETIMAKIVYSQTRGAGMRLIATTATLPNPEEFATWLRAGCYVNTLRPIALSTFIVTPTRILDAEGTVLHTLPPSRVPSETAAVVETVNDRGNVLVFVSSRARCSSLASSIAAHLAPPDPTIAPLRAALVRELAQNVTVSAARSLEIMAGVGFHHAGLLQAEKSIMERAFRERVLSVLVCTTTLAAGVNLPARRVVISGIKVGREPLDSTRFHQAAGRAGRPGFDSEGVSIITVSDDDAEKAAALASSSPSPAESCLVPMEAVVSAACAGLTSTVQESVDFLACTLRHIQRPFDAEEIETAARELVDMKAVQVSQQRLSPAMNFKAGHLVGLSFAAVTNLQPLLDVAKAFDTRSDLLVLAVGVGSDGLALYSNSDVHRVISRADTAGGSSVSRTAAFLAVDVGSLLAHRTGQIPEASRDAVRCLVSALCLAEVISQGFFPRLYHKVGSQFNVGPGAVEALVESTLSSLSTVGRFSDAMGYPLLGSIFRGVARRLRTATTPPEHEYFIGDDY</sequence>
<dbReference type="InterPro" id="IPR011545">
    <property type="entry name" value="DEAD/DEAH_box_helicase_dom"/>
</dbReference>
<evidence type="ECO:0000259" key="6">
    <source>
        <dbReference type="PROSITE" id="PS51192"/>
    </source>
</evidence>
<evidence type="ECO:0000313" key="8">
    <source>
        <dbReference type="EMBL" id="KAG9393117.1"/>
    </source>
</evidence>
<dbReference type="AlphaFoldDB" id="A0A8J6BA40"/>
<gene>
    <name evidence="8" type="ORF">J8273_3246</name>
</gene>
<evidence type="ECO:0000256" key="1">
    <source>
        <dbReference type="ARBA" id="ARBA00022741"/>
    </source>
</evidence>
<dbReference type="Gene3D" id="3.40.50.300">
    <property type="entry name" value="P-loop containing nucleotide triphosphate hydrolases"/>
    <property type="match status" value="2"/>
</dbReference>
<evidence type="ECO:0000256" key="5">
    <source>
        <dbReference type="SAM" id="MobiDB-lite"/>
    </source>
</evidence>
<evidence type="ECO:0000256" key="2">
    <source>
        <dbReference type="ARBA" id="ARBA00022801"/>
    </source>
</evidence>
<dbReference type="Proteomes" id="UP000717585">
    <property type="component" value="Unassembled WGS sequence"/>
</dbReference>
<feature type="compositionally biased region" description="Acidic residues" evidence="5">
    <location>
        <begin position="1"/>
        <end position="16"/>
    </location>
</feature>
<dbReference type="InterPro" id="IPR014001">
    <property type="entry name" value="Helicase_ATP-bd"/>
</dbReference>
<dbReference type="PROSITE" id="PS51194">
    <property type="entry name" value="HELICASE_CTER"/>
    <property type="match status" value="1"/>
</dbReference>
<evidence type="ECO:0000256" key="3">
    <source>
        <dbReference type="ARBA" id="ARBA00022806"/>
    </source>
</evidence>
<dbReference type="GO" id="GO:0016787">
    <property type="term" value="F:hydrolase activity"/>
    <property type="evidence" value="ECO:0007669"/>
    <property type="project" value="UniProtKB-KW"/>
</dbReference>
<reference evidence="8" key="1">
    <citation type="submission" date="2021-05" db="EMBL/GenBank/DDBJ databases">
        <title>A free-living protist that lacks canonical eukaryotic 1 DNA replication and segregation systems.</title>
        <authorList>
            <person name="Salas-Leiva D.E."/>
            <person name="Tromer E.C."/>
            <person name="Curtis B.A."/>
            <person name="Jerlstrom-Hultqvist J."/>
            <person name="Kolisko M."/>
            <person name="Yi Z."/>
            <person name="Salas-Leiva J.S."/>
            <person name="Gallot-Lavallee L."/>
            <person name="Kops G.J.P.L."/>
            <person name="Archibald J.M."/>
            <person name="Simpson A.G.B."/>
            <person name="Roger A.J."/>
        </authorList>
    </citation>
    <scope>NUCLEOTIDE SEQUENCE</scope>
    <source>
        <strain evidence="8">BICM</strain>
    </source>
</reference>
<dbReference type="SMART" id="SM00490">
    <property type="entry name" value="HELICc"/>
    <property type="match status" value="1"/>
</dbReference>
<dbReference type="GO" id="GO:0003676">
    <property type="term" value="F:nucleic acid binding"/>
    <property type="evidence" value="ECO:0007669"/>
    <property type="project" value="InterPro"/>
</dbReference>
<dbReference type="SMART" id="SM00487">
    <property type="entry name" value="DEXDc"/>
    <property type="match status" value="1"/>
</dbReference>
<evidence type="ECO:0000259" key="7">
    <source>
        <dbReference type="PROSITE" id="PS51194"/>
    </source>
</evidence>
<evidence type="ECO:0000256" key="4">
    <source>
        <dbReference type="ARBA" id="ARBA00022840"/>
    </source>
</evidence>
<accession>A0A8J6BA40</accession>
<protein>
    <submittedName>
        <fullName evidence="8">DEAD/DEAH box helicase</fullName>
    </submittedName>
</protein>
<feature type="domain" description="Helicase ATP-binding" evidence="6">
    <location>
        <begin position="184"/>
        <end position="353"/>
    </location>
</feature>
<keyword evidence="1" id="KW-0547">Nucleotide-binding</keyword>
<organism evidence="8 9">
    <name type="scientific">Carpediemonas membranifera</name>
    <dbReference type="NCBI Taxonomy" id="201153"/>
    <lineage>
        <taxon>Eukaryota</taxon>
        <taxon>Metamonada</taxon>
        <taxon>Carpediemonas-like organisms</taxon>
        <taxon>Carpediemonas</taxon>
    </lineage>
</organism>
<keyword evidence="3 8" id="KW-0347">Helicase</keyword>
<dbReference type="InterPro" id="IPR027417">
    <property type="entry name" value="P-loop_NTPase"/>
</dbReference>
<dbReference type="OrthoDB" id="2320933at2759"/>